<evidence type="ECO:0000313" key="2">
    <source>
        <dbReference type="Proteomes" id="UP000789396"/>
    </source>
</evidence>
<gene>
    <name evidence="1" type="ORF">RFULGI_LOCUS18483</name>
</gene>
<protein>
    <submittedName>
        <fullName evidence="1">7802_t:CDS:1</fullName>
    </submittedName>
</protein>
<accession>A0A9N9P6E8</accession>
<feature type="non-terminal residue" evidence="1">
    <location>
        <position position="145"/>
    </location>
</feature>
<reference evidence="1" key="1">
    <citation type="submission" date="2021-06" db="EMBL/GenBank/DDBJ databases">
        <authorList>
            <person name="Kallberg Y."/>
            <person name="Tangrot J."/>
            <person name="Rosling A."/>
        </authorList>
    </citation>
    <scope>NUCLEOTIDE SEQUENCE</scope>
    <source>
        <strain evidence="1">IN212</strain>
    </source>
</reference>
<organism evidence="1 2">
    <name type="scientific">Racocetra fulgida</name>
    <dbReference type="NCBI Taxonomy" id="60492"/>
    <lineage>
        <taxon>Eukaryota</taxon>
        <taxon>Fungi</taxon>
        <taxon>Fungi incertae sedis</taxon>
        <taxon>Mucoromycota</taxon>
        <taxon>Glomeromycotina</taxon>
        <taxon>Glomeromycetes</taxon>
        <taxon>Diversisporales</taxon>
        <taxon>Gigasporaceae</taxon>
        <taxon>Racocetra</taxon>
    </lineage>
</organism>
<keyword evidence="2" id="KW-1185">Reference proteome</keyword>
<dbReference type="AlphaFoldDB" id="A0A9N9P6E8"/>
<name>A0A9N9P6E8_9GLOM</name>
<evidence type="ECO:0000313" key="1">
    <source>
        <dbReference type="EMBL" id="CAG8808376.1"/>
    </source>
</evidence>
<feature type="non-terminal residue" evidence="1">
    <location>
        <position position="1"/>
    </location>
</feature>
<proteinExistence type="predicted"/>
<dbReference type="OrthoDB" id="2376431at2759"/>
<dbReference type="Proteomes" id="UP000789396">
    <property type="component" value="Unassembled WGS sequence"/>
</dbReference>
<dbReference type="EMBL" id="CAJVPZ010081266">
    <property type="protein sequence ID" value="CAG8808376.1"/>
    <property type="molecule type" value="Genomic_DNA"/>
</dbReference>
<comment type="caution">
    <text evidence="1">The sequence shown here is derived from an EMBL/GenBank/DDBJ whole genome shotgun (WGS) entry which is preliminary data.</text>
</comment>
<sequence length="145" mass="16768">EETINEPFLRILQDPRGVLQDSPRLKVINSALKHNNLDSSMATLCCDIIQKEFFLYMEIPEMARYFGHAVQALLEKTYEPLRRISAIAFLKEFVCCMWDQTLQDDYTLPISFIGIMDVGEFDGEVLIEEINNFMTVDNPLIESLK</sequence>